<protein>
    <submittedName>
        <fullName evidence="2">Uncharacterized protein</fullName>
    </submittedName>
</protein>
<evidence type="ECO:0000256" key="1">
    <source>
        <dbReference type="SAM" id="MobiDB-lite"/>
    </source>
</evidence>
<feature type="non-terminal residue" evidence="2">
    <location>
        <position position="1"/>
    </location>
</feature>
<gene>
    <name evidence="2" type="ORF">HID58_059859</name>
</gene>
<reference evidence="2 3" key="1">
    <citation type="submission" date="2021-05" db="EMBL/GenBank/DDBJ databases">
        <title>Genome Assembly of Synthetic Allotetraploid Brassica napus Reveals Homoeologous Exchanges between Subgenomes.</title>
        <authorList>
            <person name="Davis J.T."/>
        </authorList>
    </citation>
    <scope>NUCLEOTIDE SEQUENCE [LARGE SCALE GENOMIC DNA]</scope>
    <source>
        <strain evidence="3">cv. Da-Ae</strain>
        <tissue evidence="2">Seedling</tissue>
    </source>
</reference>
<evidence type="ECO:0000313" key="3">
    <source>
        <dbReference type="Proteomes" id="UP000824890"/>
    </source>
</evidence>
<feature type="compositionally biased region" description="Low complexity" evidence="1">
    <location>
        <begin position="40"/>
        <end position="55"/>
    </location>
</feature>
<organism evidence="2 3">
    <name type="scientific">Brassica napus</name>
    <name type="common">Rape</name>
    <dbReference type="NCBI Taxonomy" id="3708"/>
    <lineage>
        <taxon>Eukaryota</taxon>
        <taxon>Viridiplantae</taxon>
        <taxon>Streptophyta</taxon>
        <taxon>Embryophyta</taxon>
        <taxon>Tracheophyta</taxon>
        <taxon>Spermatophyta</taxon>
        <taxon>Magnoliopsida</taxon>
        <taxon>eudicotyledons</taxon>
        <taxon>Gunneridae</taxon>
        <taxon>Pentapetalae</taxon>
        <taxon>rosids</taxon>
        <taxon>malvids</taxon>
        <taxon>Brassicales</taxon>
        <taxon>Brassicaceae</taxon>
        <taxon>Brassiceae</taxon>
        <taxon>Brassica</taxon>
    </lineage>
</organism>
<keyword evidence="3" id="KW-1185">Reference proteome</keyword>
<evidence type="ECO:0000313" key="2">
    <source>
        <dbReference type="EMBL" id="KAH0883763.1"/>
    </source>
</evidence>
<sequence length="111" mass="12204">AEEEEEEEKMAATSIASRSSTSLGSILRTASRRSLISPRLPRISVPNSNSSPSSPLRQTRIEASSLPRFLRRELSTHQPFHSVVAAACLVSKLPSDLTSYECRFANYVSPI</sequence>
<proteinExistence type="predicted"/>
<comment type="caution">
    <text evidence="2">The sequence shown here is derived from an EMBL/GenBank/DDBJ whole genome shotgun (WGS) entry which is preliminary data.</text>
</comment>
<feature type="region of interest" description="Disordered" evidence="1">
    <location>
        <begin position="40"/>
        <end position="59"/>
    </location>
</feature>
<feature type="region of interest" description="Disordered" evidence="1">
    <location>
        <begin position="1"/>
        <end position="25"/>
    </location>
</feature>
<feature type="compositionally biased region" description="Low complexity" evidence="1">
    <location>
        <begin position="11"/>
        <end position="25"/>
    </location>
</feature>
<name>A0ABQ7ZUS0_BRANA</name>
<accession>A0ABQ7ZUS0</accession>
<dbReference type="EMBL" id="JAGKQM010000014">
    <property type="protein sequence ID" value="KAH0883763.1"/>
    <property type="molecule type" value="Genomic_DNA"/>
</dbReference>
<dbReference type="Proteomes" id="UP000824890">
    <property type="component" value="Unassembled WGS sequence"/>
</dbReference>